<sequence>MGKILLVDDDRATNFYNQIILKRHKVNYDIEVLENGLKAIEYIQNNSLPDFIFLDINMPIMDGFQFLEEYENWLEGKANTVKIYVMMSVVLSEDKLTKLSQYNYVKVLNTKVLTQTDIHIILKN</sequence>
<dbReference type="PROSITE" id="PS50110">
    <property type="entry name" value="RESPONSE_REGULATORY"/>
    <property type="match status" value="1"/>
</dbReference>
<evidence type="ECO:0000259" key="2">
    <source>
        <dbReference type="PROSITE" id="PS50110"/>
    </source>
</evidence>
<feature type="domain" description="Response regulatory" evidence="2">
    <location>
        <begin position="3"/>
        <end position="124"/>
    </location>
</feature>
<dbReference type="STRING" id="870482.SAMN04487987_107182"/>
<evidence type="ECO:0000313" key="4">
    <source>
        <dbReference type="Proteomes" id="UP000199439"/>
    </source>
</evidence>
<dbReference type="GO" id="GO:0000160">
    <property type="term" value="P:phosphorelay signal transduction system"/>
    <property type="evidence" value="ECO:0007669"/>
    <property type="project" value="InterPro"/>
</dbReference>
<dbReference type="PANTHER" id="PTHR44520:SF2">
    <property type="entry name" value="RESPONSE REGULATOR RCP1"/>
    <property type="match status" value="1"/>
</dbReference>
<keyword evidence="1" id="KW-0597">Phosphoprotein</keyword>
<keyword evidence="4" id="KW-1185">Reference proteome</keyword>
<feature type="modified residue" description="4-aspartylphosphate" evidence="1">
    <location>
        <position position="55"/>
    </location>
</feature>
<dbReference type="InterPro" id="IPR001789">
    <property type="entry name" value="Sig_transdc_resp-reg_receiver"/>
</dbReference>
<dbReference type="PANTHER" id="PTHR44520">
    <property type="entry name" value="RESPONSE REGULATOR RCP1-RELATED"/>
    <property type="match status" value="1"/>
</dbReference>
<name>A0A1I1QUD6_9FLAO</name>
<protein>
    <submittedName>
        <fullName evidence="3">Response regulator receiver domain-containing protein</fullName>
    </submittedName>
</protein>
<organism evidence="3 4">
    <name type="scientific">Algibacter pectinivorans</name>
    <dbReference type="NCBI Taxonomy" id="870482"/>
    <lineage>
        <taxon>Bacteria</taxon>
        <taxon>Pseudomonadati</taxon>
        <taxon>Bacteroidota</taxon>
        <taxon>Flavobacteriia</taxon>
        <taxon>Flavobacteriales</taxon>
        <taxon>Flavobacteriaceae</taxon>
        <taxon>Algibacter</taxon>
    </lineage>
</organism>
<accession>A0A1I1QUD6</accession>
<dbReference type="SUPFAM" id="SSF52172">
    <property type="entry name" value="CheY-like"/>
    <property type="match status" value="1"/>
</dbReference>
<evidence type="ECO:0000256" key="1">
    <source>
        <dbReference type="PROSITE-ProRule" id="PRU00169"/>
    </source>
</evidence>
<dbReference type="InterPro" id="IPR052893">
    <property type="entry name" value="TCS_response_regulator"/>
</dbReference>
<dbReference type="OrthoDB" id="673128at2"/>
<dbReference type="AlphaFoldDB" id="A0A1I1QUD6"/>
<dbReference type="InterPro" id="IPR011006">
    <property type="entry name" value="CheY-like_superfamily"/>
</dbReference>
<evidence type="ECO:0000313" key="3">
    <source>
        <dbReference type="EMBL" id="SFD25731.1"/>
    </source>
</evidence>
<dbReference type="Gene3D" id="3.40.50.2300">
    <property type="match status" value="1"/>
</dbReference>
<dbReference type="Pfam" id="PF00072">
    <property type="entry name" value="Response_reg"/>
    <property type="match status" value="1"/>
</dbReference>
<proteinExistence type="predicted"/>
<dbReference type="SMART" id="SM00448">
    <property type="entry name" value="REC"/>
    <property type="match status" value="1"/>
</dbReference>
<gene>
    <name evidence="3" type="ORF">SAMN04487987_107182</name>
</gene>
<reference evidence="4" key="1">
    <citation type="submission" date="2016-10" db="EMBL/GenBank/DDBJ databases">
        <authorList>
            <person name="Varghese N."/>
            <person name="Submissions S."/>
        </authorList>
    </citation>
    <scope>NUCLEOTIDE SEQUENCE [LARGE SCALE GENOMIC DNA]</scope>
    <source>
        <strain evidence="4">DSM 25730</strain>
    </source>
</reference>
<dbReference type="EMBL" id="FOMI01000007">
    <property type="protein sequence ID" value="SFD25731.1"/>
    <property type="molecule type" value="Genomic_DNA"/>
</dbReference>
<dbReference type="Proteomes" id="UP000199439">
    <property type="component" value="Unassembled WGS sequence"/>
</dbReference>
<dbReference type="RefSeq" id="WP_092852404.1">
    <property type="nucleotide sequence ID" value="NZ_FOMI01000007.1"/>
</dbReference>